<name>A0A9P1H9E0_9PEZI</name>
<evidence type="ECO:0000313" key="2">
    <source>
        <dbReference type="Proteomes" id="UP000838763"/>
    </source>
</evidence>
<sequence length="212" mass="23055">MLETGLGLDVAGGSGFEPFGQNMSFKRYYGSGRYHLPAPKTAAQIIRPTLQVRWKSKEPSTFAGNTPTGHILNAPNEQVVTAVYFPFVDPAIVGKTCRLAFRLSQDDWIVGPQNQPVVFDVYRLASCLNDKYSWGNRIPRTTHIGVLTPTKGQQAAWEGVDMSGDTTLPVMGSAPEFPCALGEYSFELVARPGTNIGWNSARGSGLTIEIDS</sequence>
<accession>A0A9P1H9E0</accession>
<organism evidence="1 2">
    <name type="scientific">Parascedosporium putredinis</name>
    <dbReference type="NCBI Taxonomy" id="1442378"/>
    <lineage>
        <taxon>Eukaryota</taxon>
        <taxon>Fungi</taxon>
        <taxon>Dikarya</taxon>
        <taxon>Ascomycota</taxon>
        <taxon>Pezizomycotina</taxon>
        <taxon>Sordariomycetes</taxon>
        <taxon>Hypocreomycetidae</taxon>
        <taxon>Microascales</taxon>
        <taxon>Microascaceae</taxon>
        <taxon>Parascedosporium</taxon>
    </lineage>
</organism>
<proteinExistence type="predicted"/>
<protein>
    <recommendedName>
        <fullName evidence="3">Ubiquitin 3 binding protein But2 C-terminal domain-containing protein</fullName>
    </recommendedName>
</protein>
<evidence type="ECO:0008006" key="3">
    <source>
        <dbReference type="Google" id="ProtNLM"/>
    </source>
</evidence>
<gene>
    <name evidence="1" type="ORF">PPNO1_LOCUS7273</name>
</gene>
<reference evidence="1" key="1">
    <citation type="submission" date="2022-11" db="EMBL/GenBank/DDBJ databases">
        <authorList>
            <person name="Scott C."/>
            <person name="Bruce N."/>
        </authorList>
    </citation>
    <scope>NUCLEOTIDE SEQUENCE</scope>
</reference>
<dbReference type="AlphaFoldDB" id="A0A9P1H9E0"/>
<comment type="caution">
    <text evidence="1">The sequence shown here is derived from an EMBL/GenBank/DDBJ whole genome shotgun (WGS) entry which is preliminary data.</text>
</comment>
<dbReference type="OrthoDB" id="5210212at2759"/>
<dbReference type="Proteomes" id="UP000838763">
    <property type="component" value="Unassembled WGS sequence"/>
</dbReference>
<keyword evidence="2" id="KW-1185">Reference proteome</keyword>
<dbReference type="EMBL" id="CALLCH030000016">
    <property type="protein sequence ID" value="CAI4217670.1"/>
    <property type="molecule type" value="Genomic_DNA"/>
</dbReference>
<evidence type="ECO:0000313" key="1">
    <source>
        <dbReference type="EMBL" id="CAI4217670.1"/>
    </source>
</evidence>